<dbReference type="CDD" id="cd00590">
    <property type="entry name" value="RRM_SF"/>
    <property type="match status" value="1"/>
</dbReference>
<dbReference type="Pfam" id="PF25358">
    <property type="entry name" value="PH_fung_RdRP"/>
    <property type="match status" value="1"/>
</dbReference>
<dbReference type="EMBL" id="QGMJ01000021">
    <property type="protein sequence ID" value="TVY45069.1"/>
    <property type="molecule type" value="Genomic_DNA"/>
</dbReference>
<evidence type="ECO:0000259" key="2">
    <source>
        <dbReference type="Pfam" id="PF05183"/>
    </source>
</evidence>
<dbReference type="InterPro" id="IPR012677">
    <property type="entry name" value="Nucleotide-bd_a/b_plait_sf"/>
</dbReference>
<dbReference type="InterPro" id="IPR057503">
    <property type="entry name" value="PH_RdRP"/>
</dbReference>
<dbReference type="SUPFAM" id="SSF54928">
    <property type="entry name" value="RNA-binding domain, RBD"/>
    <property type="match status" value="1"/>
</dbReference>
<dbReference type="Gene3D" id="3.30.70.330">
    <property type="match status" value="1"/>
</dbReference>
<keyword evidence="1" id="KW-0694">RNA-binding</keyword>
<accession>A0A8H8S1M7</accession>
<dbReference type="EC" id="2.7.7.48" evidence="1"/>
<dbReference type="Proteomes" id="UP000462212">
    <property type="component" value="Unassembled WGS sequence"/>
</dbReference>
<dbReference type="AlphaFoldDB" id="A0A8H8S1M7"/>
<dbReference type="InterPro" id="IPR035979">
    <property type="entry name" value="RBD_domain_sf"/>
</dbReference>
<comment type="caution">
    <text evidence="4">The sequence shown here is derived from an EMBL/GenBank/DDBJ whole genome shotgun (WGS) entry which is preliminary data.</text>
</comment>
<sequence>MEQSQGMEIHIRNVPAQSTENVLRNFLKPYLKNLSIQNVHFRKSRDSPYAQLTFLSIDDARKFLLHHGQVKVAGNRRGVKASARSVNLRFLGQYIYCERSNRDANPHLLRVLAREQQERQSQALVQHNHYAKPKVFPVTFQCSSVSCGVWAYVNSELVFSPQVDWHVSGKAIFGERVMILTLDDGRRIDFRYNSTLGIITEDGSTPSLTFSMHEPPRFFEKITTDPIADLFAKLGLQPQQTRQSPIRKFGPDRHRLPYLDDTHKPMARTCLVYRIALNHVQYTGLGLVMDANERMNTLRLAARQMPSMSDRRTDIQRHPESYTNGLKLLHYALSSPGCEIPFVLKFQIQKLAQDGYLSPSTVLALLPEFVSMARRTETATCVDAARKLFNQIKFPGPETEATEFDQEALIELLMENEARCKRESRALAMQQERVSQNVAVIHRAKVMPSGIHLHGPEPETNNRILRKYPGQHEFFLRVQFCDEDGQPVRFNPRISNDKIYHGRFKEVFREGINIAGRVYKFLGFSHSSLRAQSCWFMAPFLYENSPLYDKMLIQDLGNFASIRCPAKCAARIGQAFSDTRTAVTIDLMDYYEIPDVQNNGRVFSDGVGTISSSLLEKIWERLPKKDASTTYMPSDPFYGSQSGSNSADVEICEAAYKPLPMYLNRQFIKILEDMGVEDKFFLDLQAREVKRLRDITDNPINASTFLKRQSVGEPFHFPWLILALASRNLDFRSDGFLRDTVELTLLSELRKLKHQTRIPVQKGYHLHGLMDETGYLREGEIFCSVVEDGVPKYITGRNLIISRAPALHPGDVQLVDGVMPPKGSPLLQIHNCICFSQHGARDLPSKLSGGDLDGDRYYIMWDDRAKVKNVFQPADYPIQQPVDIGRLLGRIAVQHRVMADQKKMGVCDENCIRLSEMHSTAVDFSKTGIPVDMTKLPKGNPWRPDFEAPGPHVMIEKNNGIVFETKTFRDPLDEEDEDDEFTNYRYYESNKILGKLYRAIDEQAVFQDIQKRASADGTTSRSNIIDEVWSYVQKKVQGFQWEDQMEWAEDIRDMYEEALLNTMTDYSQHPQRPLSELEAFTGAILGRTGVPNRYQRELSKTMKEKFEEDTTFIVNCILKDGDEWSDQALERSVACLAVSLKDGTVHRRREQLLSFKYVAAAICLREVEKLPGWEDLEHISFPELGGRTVLALN</sequence>
<feature type="domain" description="RdRP-like PH" evidence="3">
    <location>
        <begin position="139"/>
        <end position="318"/>
    </location>
</feature>
<evidence type="ECO:0000259" key="3">
    <source>
        <dbReference type="Pfam" id="PF25358"/>
    </source>
</evidence>
<evidence type="ECO:0000313" key="4">
    <source>
        <dbReference type="EMBL" id="TVY45069.1"/>
    </source>
</evidence>
<protein>
    <recommendedName>
        <fullName evidence="1">RNA-dependent RNA polymerase</fullName>
        <ecNumber evidence="1">2.7.7.48</ecNumber>
    </recommendedName>
</protein>
<dbReference type="GO" id="GO:0031380">
    <property type="term" value="C:nuclear RNA-directed RNA polymerase complex"/>
    <property type="evidence" value="ECO:0007669"/>
    <property type="project" value="TreeGrafter"/>
</dbReference>
<keyword evidence="5" id="KW-1185">Reference proteome</keyword>
<proteinExistence type="inferred from homology"/>
<evidence type="ECO:0000313" key="5">
    <source>
        <dbReference type="Proteomes" id="UP000462212"/>
    </source>
</evidence>
<dbReference type="Pfam" id="PF05183">
    <property type="entry name" value="RdRP"/>
    <property type="match status" value="1"/>
</dbReference>
<evidence type="ECO:0000256" key="1">
    <source>
        <dbReference type="RuleBase" id="RU363098"/>
    </source>
</evidence>
<organism evidence="4 5">
    <name type="scientific">Lachnellula subtilissima</name>
    <dbReference type="NCBI Taxonomy" id="602034"/>
    <lineage>
        <taxon>Eukaryota</taxon>
        <taxon>Fungi</taxon>
        <taxon>Dikarya</taxon>
        <taxon>Ascomycota</taxon>
        <taxon>Pezizomycotina</taxon>
        <taxon>Leotiomycetes</taxon>
        <taxon>Helotiales</taxon>
        <taxon>Lachnaceae</taxon>
        <taxon>Lachnellula</taxon>
    </lineage>
</organism>
<comment type="similarity">
    <text evidence="1">Belongs to the RdRP family.</text>
</comment>
<dbReference type="PANTHER" id="PTHR23079:SF17">
    <property type="entry name" value="RNA-DEPENDENT RNA POLYMERASE"/>
    <property type="match status" value="1"/>
</dbReference>
<comment type="catalytic activity">
    <reaction evidence="1">
        <text>RNA(n) + a ribonucleoside 5'-triphosphate = RNA(n+1) + diphosphate</text>
        <dbReference type="Rhea" id="RHEA:21248"/>
        <dbReference type="Rhea" id="RHEA-COMP:14527"/>
        <dbReference type="Rhea" id="RHEA-COMP:17342"/>
        <dbReference type="ChEBI" id="CHEBI:33019"/>
        <dbReference type="ChEBI" id="CHEBI:61557"/>
        <dbReference type="ChEBI" id="CHEBI:140395"/>
        <dbReference type="EC" id="2.7.7.48"/>
    </reaction>
</comment>
<dbReference type="PANTHER" id="PTHR23079">
    <property type="entry name" value="RNA-DEPENDENT RNA POLYMERASE"/>
    <property type="match status" value="1"/>
</dbReference>
<keyword evidence="1" id="KW-0808">Transferase</keyword>
<dbReference type="InterPro" id="IPR057596">
    <property type="entry name" value="RDRP_core"/>
</dbReference>
<dbReference type="GO" id="GO:0003723">
    <property type="term" value="F:RNA binding"/>
    <property type="evidence" value="ECO:0007669"/>
    <property type="project" value="UniProtKB-KW"/>
</dbReference>
<feature type="domain" description="RDRP core" evidence="2">
    <location>
        <begin position="446"/>
        <end position="1000"/>
    </location>
</feature>
<reference evidence="4 5" key="1">
    <citation type="submission" date="2018-05" db="EMBL/GenBank/DDBJ databases">
        <title>Genome sequencing and assembly of the regulated plant pathogen Lachnellula willkommii and related sister species for the development of diagnostic species identification markers.</title>
        <authorList>
            <person name="Giroux E."/>
            <person name="Bilodeau G."/>
        </authorList>
    </citation>
    <scope>NUCLEOTIDE SEQUENCE [LARGE SCALE GENOMIC DNA]</scope>
    <source>
        <strain evidence="4 5">CBS 197.66</strain>
    </source>
</reference>
<dbReference type="InterPro" id="IPR007855">
    <property type="entry name" value="RDRP"/>
</dbReference>
<dbReference type="GO" id="GO:0003968">
    <property type="term" value="F:RNA-directed RNA polymerase activity"/>
    <property type="evidence" value="ECO:0007669"/>
    <property type="project" value="UniProtKB-KW"/>
</dbReference>
<dbReference type="GO" id="GO:0030422">
    <property type="term" value="P:siRNA processing"/>
    <property type="evidence" value="ECO:0007669"/>
    <property type="project" value="TreeGrafter"/>
</dbReference>
<keyword evidence="1" id="KW-0548">Nucleotidyltransferase</keyword>
<dbReference type="OrthoDB" id="6513042at2759"/>
<name>A0A8H8S1M7_9HELO</name>
<keyword evidence="1 4" id="KW-0696">RNA-directed RNA polymerase</keyword>
<gene>
    <name evidence="4" type="primary">RDR2_2</name>
    <name evidence="4" type="ORF">LSUB1_G000532</name>
</gene>